<evidence type="ECO:0000256" key="2">
    <source>
        <dbReference type="ARBA" id="ARBA00022803"/>
    </source>
</evidence>
<evidence type="ECO:0000313" key="6">
    <source>
        <dbReference type="EMBL" id="KAJ8974816.1"/>
    </source>
</evidence>
<feature type="transmembrane region" description="Helical" evidence="4">
    <location>
        <begin position="218"/>
        <end position="238"/>
    </location>
</feature>
<proteinExistence type="predicted"/>
<comment type="caution">
    <text evidence="6">The sequence shown here is derived from an EMBL/GenBank/DDBJ whole genome shotgun (WGS) entry which is preliminary data.</text>
</comment>
<keyword evidence="3 4" id="KW-0472">Membrane</keyword>
<dbReference type="PANTHER" id="PTHR44216">
    <property type="entry name" value="PROTEIN O-MANNOSYL-TRANSFERASE TMTC2"/>
    <property type="match status" value="1"/>
</dbReference>
<accession>A0ABQ9J9Z9</accession>
<keyword evidence="4" id="KW-1133">Transmembrane helix</keyword>
<gene>
    <name evidence="6" type="ORF">NQ317_010393</name>
</gene>
<protein>
    <recommendedName>
        <fullName evidence="5">DUF1736 domain-containing protein</fullName>
    </recommendedName>
</protein>
<dbReference type="Proteomes" id="UP001162164">
    <property type="component" value="Unassembled WGS sequence"/>
</dbReference>
<keyword evidence="1" id="KW-0677">Repeat</keyword>
<dbReference type="PANTHER" id="PTHR44216:SF3">
    <property type="entry name" value="PROTEIN O-MANNOSYL-TRANSFERASE TMTC2"/>
    <property type="match status" value="1"/>
</dbReference>
<dbReference type="EMBL" id="JAPWTJ010000927">
    <property type="protein sequence ID" value="KAJ8974816.1"/>
    <property type="molecule type" value="Genomic_DNA"/>
</dbReference>
<evidence type="ECO:0000256" key="3">
    <source>
        <dbReference type="ARBA" id="ARBA00023136"/>
    </source>
</evidence>
<keyword evidence="4" id="KW-0812">Transmembrane</keyword>
<reference evidence="6" key="1">
    <citation type="journal article" date="2023" name="Insect Mol. Biol.">
        <title>Genome sequencing provides insights into the evolution of gene families encoding plant cell wall-degrading enzymes in longhorned beetles.</title>
        <authorList>
            <person name="Shin N.R."/>
            <person name="Okamura Y."/>
            <person name="Kirsch R."/>
            <person name="Pauchet Y."/>
        </authorList>
    </citation>
    <scope>NUCLEOTIDE SEQUENCE</scope>
    <source>
        <strain evidence="6">MMC_N1</strain>
    </source>
</reference>
<keyword evidence="2" id="KW-0802">TPR repeat</keyword>
<evidence type="ECO:0000313" key="7">
    <source>
        <dbReference type="Proteomes" id="UP001162164"/>
    </source>
</evidence>
<dbReference type="InterPro" id="IPR013618">
    <property type="entry name" value="TMTC_DUF1736"/>
</dbReference>
<dbReference type="Pfam" id="PF08409">
    <property type="entry name" value="TMTC_DUF1736"/>
    <property type="match status" value="1"/>
</dbReference>
<feature type="transmembrane region" description="Helical" evidence="4">
    <location>
        <begin position="244"/>
        <end position="261"/>
    </location>
</feature>
<name>A0ABQ9J9Z9_9CUCU</name>
<keyword evidence="7" id="KW-1185">Reference proteome</keyword>
<organism evidence="6 7">
    <name type="scientific">Molorchus minor</name>
    <dbReference type="NCBI Taxonomy" id="1323400"/>
    <lineage>
        <taxon>Eukaryota</taxon>
        <taxon>Metazoa</taxon>
        <taxon>Ecdysozoa</taxon>
        <taxon>Arthropoda</taxon>
        <taxon>Hexapoda</taxon>
        <taxon>Insecta</taxon>
        <taxon>Pterygota</taxon>
        <taxon>Neoptera</taxon>
        <taxon>Endopterygota</taxon>
        <taxon>Coleoptera</taxon>
        <taxon>Polyphaga</taxon>
        <taxon>Cucujiformia</taxon>
        <taxon>Chrysomeloidea</taxon>
        <taxon>Cerambycidae</taxon>
        <taxon>Lamiinae</taxon>
        <taxon>Monochamini</taxon>
        <taxon>Molorchus</taxon>
    </lineage>
</organism>
<evidence type="ECO:0000256" key="1">
    <source>
        <dbReference type="ARBA" id="ARBA00022737"/>
    </source>
</evidence>
<evidence type="ECO:0000256" key="4">
    <source>
        <dbReference type="SAM" id="Phobius"/>
    </source>
</evidence>
<feature type="domain" description="DUF1736" evidence="5">
    <location>
        <begin position="35"/>
        <end position="107"/>
    </location>
</feature>
<dbReference type="InterPro" id="IPR052384">
    <property type="entry name" value="TMTC_O-mannosyltransferase"/>
</dbReference>
<evidence type="ECO:0000259" key="5">
    <source>
        <dbReference type="Pfam" id="PF08409"/>
    </source>
</evidence>
<feature type="transmembrane region" description="Helical" evidence="4">
    <location>
        <begin position="187"/>
        <end position="211"/>
    </location>
</feature>
<feature type="transmembrane region" description="Helical" evidence="4">
    <location>
        <begin position="57"/>
        <end position="77"/>
    </location>
</feature>
<sequence length="302" mass="34449">MYYNYMALNNLRKQTRSLLILASALSIILAVRLQTRTPQFSTADNPAARETDLLTRFLTFCYLPVFNFWLLLFPNTLSFDWGMEAVPRITTLRDSRNFLSFAFYFGLAQLLSRHVKALKWTKKICLARDFDKNVSCTVCHHFYDVHSSSCRNTNNNNTTNFQSTYCVCFATNHQLSGKNGRRVNDSVAILLSVAFLALPFLPATNLLFYVGFVVAERVLYLPSAGLCLLLGLSGASLWNNCKRYRFVLTVCLVVVLVAFSVKTIGRNKDWHDEESLYRSAIPINPPKEMDILPRKEAGTLFY</sequence>